<dbReference type="Pfam" id="PF00579">
    <property type="entry name" value="tRNA-synt_1b"/>
    <property type="match status" value="1"/>
</dbReference>
<dbReference type="EMBL" id="KZ991248">
    <property type="protein sequence ID" value="RKP23170.1"/>
    <property type="molecule type" value="Genomic_DNA"/>
</dbReference>
<keyword evidence="8 12" id="KW-0648">Protein biosynthesis</keyword>
<dbReference type="Gene3D" id="3.40.50.620">
    <property type="entry name" value="HUPs"/>
    <property type="match status" value="1"/>
</dbReference>
<feature type="region of interest" description="Disordered" evidence="13">
    <location>
        <begin position="351"/>
        <end position="399"/>
    </location>
</feature>
<sequence length="399" mass="44366">MAQLTPEQKLELIVRNLQEVIGEAEILKILQERDLKLYWGTAPTGRPHIGYCVPMVKIADFLSAGCEVTILLADIHAFLDNLKAPIDQVTHRTNYYAEVVKALLRSIGVPIEKLKFVVGSEYQKSANYIMDIYKLCAFITEHDAKKAGAEVVKQVDNPLLSGLLYPGLQALDEEYLGVDAQFGGVDQRKIFMLAEKYLPHLGYRKRAHLMNPMVPGLSGSKMSASDVNSKIDLLDDPKTVEKKIKQAFCEEGNVENNGVLAFIRHVLFPISSLKKEGATGEGHFVIRRPEKWGGDQEFTSYAALEEQFAARAIHPGDLKKSAVEAINALLAPIREQFASEELRQLIDLAYPPEVKPAKKQKEKKKHNRRPEPNAASDAAPASDAQQVTEQLAQTTLEQA</sequence>
<name>A0A4P9YW56_9FUNG</name>
<evidence type="ECO:0000256" key="7">
    <source>
        <dbReference type="ARBA" id="ARBA00022840"/>
    </source>
</evidence>
<comment type="catalytic activity">
    <reaction evidence="11 12">
        <text>tRNA(Tyr) + L-tyrosine + ATP = L-tyrosyl-tRNA(Tyr) + AMP + diphosphate + H(+)</text>
        <dbReference type="Rhea" id="RHEA:10220"/>
        <dbReference type="Rhea" id="RHEA-COMP:9706"/>
        <dbReference type="Rhea" id="RHEA-COMP:9707"/>
        <dbReference type="ChEBI" id="CHEBI:15378"/>
        <dbReference type="ChEBI" id="CHEBI:30616"/>
        <dbReference type="ChEBI" id="CHEBI:33019"/>
        <dbReference type="ChEBI" id="CHEBI:58315"/>
        <dbReference type="ChEBI" id="CHEBI:78442"/>
        <dbReference type="ChEBI" id="CHEBI:78536"/>
        <dbReference type="ChEBI" id="CHEBI:456215"/>
        <dbReference type="EC" id="6.1.1.1"/>
    </reaction>
</comment>
<evidence type="ECO:0000256" key="3">
    <source>
        <dbReference type="ARBA" id="ARBA00005594"/>
    </source>
</evidence>
<evidence type="ECO:0000256" key="10">
    <source>
        <dbReference type="ARBA" id="ARBA00023242"/>
    </source>
</evidence>
<keyword evidence="9 12" id="KW-0030">Aminoacyl-tRNA synthetase</keyword>
<evidence type="ECO:0000256" key="13">
    <source>
        <dbReference type="SAM" id="MobiDB-lite"/>
    </source>
</evidence>
<dbReference type="PANTHER" id="PTHR46264:SF4">
    <property type="entry name" value="TYROSINE--TRNA LIGASE, CYTOPLASMIC"/>
    <property type="match status" value="1"/>
</dbReference>
<accession>A0A4P9YW56</accession>
<evidence type="ECO:0000256" key="11">
    <source>
        <dbReference type="ARBA" id="ARBA00048248"/>
    </source>
</evidence>
<dbReference type="GO" id="GO:0006437">
    <property type="term" value="P:tyrosyl-tRNA aminoacylation"/>
    <property type="evidence" value="ECO:0007669"/>
    <property type="project" value="InterPro"/>
</dbReference>
<dbReference type="FunFam" id="1.10.240.10:FF:000004">
    <property type="entry name" value="Tyrosine--tRNA ligase"/>
    <property type="match status" value="1"/>
</dbReference>
<feature type="compositionally biased region" description="Polar residues" evidence="13">
    <location>
        <begin position="385"/>
        <end position="399"/>
    </location>
</feature>
<dbReference type="InterPro" id="IPR023617">
    <property type="entry name" value="Tyr-tRNA-ligase_arc/euk-type"/>
</dbReference>
<organism evidence="14 15">
    <name type="scientific">Syncephalis pseudoplumigaleata</name>
    <dbReference type="NCBI Taxonomy" id="1712513"/>
    <lineage>
        <taxon>Eukaryota</taxon>
        <taxon>Fungi</taxon>
        <taxon>Fungi incertae sedis</taxon>
        <taxon>Zoopagomycota</taxon>
        <taxon>Zoopagomycotina</taxon>
        <taxon>Zoopagomycetes</taxon>
        <taxon>Zoopagales</taxon>
        <taxon>Piptocephalidaceae</taxon>
        <taxon>Syncephalis</taxon>
    </lineage>
</organism>
<dbReference type="CDD" id="cd00805">
    <property type="entry name" value="TyrRS_core"/>
    <property type="match status" value="1"/>
</dbReference>
<dbReference type="InterPro" id="IPR002307">
    <property type="entry name" value="Tyr-tRNA-ligase"/>
</dbReference>
<protein>
    <recommendedName>
        <fullName evidence="12">Tyrosine--tRNA ligase</fullName>
        <ecNumber evidence="12">6.1.1.1</ecNumber>
    </recommendedName>
    <alternativeName>
        <fullName evidence="12">Tyrosyl-tRNA synthetase</fullName>
    </alternativeName>
</protein>
<evidence type="ECO:0000256" key="8">
    <source>
        <dbReference type="ARBA" id="ARBA00022917"/>
    </source>
</evidence>
<keyword evidence="7 12" id="KW-0067">ATP-binding</keyword>
<feature type="compositionally biased region" description="Basic residues" evidence="13">
    <location>
        <begin position="357"/>
        <end position="368"/>
    </location>
</feature>
<keyword evidence="5 12" id="KW-0436">Ligase</keyword>
<dbReference type="NCBIfam" id="NF006330">
    <property type="entry name" value="PRK08560.1"/>
    <property type="match status" value="1"/>
</dbReference>
<dbReference type="NCBIfam" id="TIGR00234">
    <property type="entry name" value="tyrS"/>
    <property type="match status" value="1"/>
</dbReference>
<dbReference type="AlphaFoldDB" id="A0A4P9YW56"/>
<evidence type="ECO:0000256" key="6">
    <source>
        <dbReference type="ARBA" id="ARBA00022741"/>
    </source>
</evidence>
<evidence type="ECO:0000256" key="9">
    <source>
        <dbReference type="ARBA" id="ARBA00023146"/>
    </source>
</evidence>
<comment type="subcellular location">
    <subcellularLocation>
        <location evidence="2">Cytoplasm</location>
    </subcellularLocation>
    <subcellularLocation>
        <location evidence="1">Nucleus</location>
    </subcellularLocation>
</comment>
<dbReference type="PANTHER" id="PTHR46264">
    <property type="entry name" value="TYROSINE-TRNA LIGASE"/>
    <property type="match status" value="1"/>
</dbReference>
<dbReference type="GO" id="GO:0005634">
    <property type="term" value="C:nucleus"/>
    <property type="evidence" value="ECO:0007669"/>
    <property type="project" value="UniProtKB-SubCell"/>
</dbReference>
<dbReference type="GO" id="GO:0004831">
    <property type="term" value="F:tyrosine-tRNA ligase activity"/>
    <property type="evidence" value="ECO:0007669"/>
    <property type="project" value="UniProtKB-EC"/>
</dbReference>
<dbReference type="InterPro" id="IPR050489">
    <property type="entry name" value="Tyr-tRNA_synthase"/>
</dbReference>
<keyword evidence="4" id="KW-0963">Cytoplasm</keyword>
<keyword evidence="10" id="KW-0539">Nucleus</keyword>
<dbReference type="OrthoDB" id="197206at2759"/>
<reference evidence="15" key="1">
    <citation type="journal article" date="2018" name="Nat. Microbiol.">
        <title>Leveraging single-cell genomics to expand the fungal tree of life.</title>
        <authorList>
            <person name="Ahrendt S.R."/>
            <person name="Quandt C.A."/>
            <person name="Ciobanu D."/>
            <person name="Clum A."/>
            <person name="Salamov A."/>
            <person name="Andreopoulos B."/>
            <person name="Cheng J.F."/>
            <person name="Woyke T."/>
            <person name="Pelin A."/>
            <person name="Henrissat B."/>
            <person name="Reynolds N.K."/>
            <person name="Benny G.L."/>
            <person name="Smith M.E."/>
            <person name="James T.Y."/>
            <person name="Grigoriev I.V."/>
        </authorList>
    </citation>
    <scope>NUCLEOTIDE SEQUENCE [LARGE SCALE GENOMIC DNA]</scope>
    <source>
        <strain evidence="15">Benny S71-1</strain>
    </source>
</reference>
<dbReference type="PIRSF" id="PIRSF006588">
    <property type="entry name" value="TyrRS_arch_euk"/>
    <property type="match status" value="1"/>
</dbReference>
<dbReference type="PRINTS" id="PR01040">
    <property type="entry name" value="TRNASYNTHTYR"/>
</dbReference>
<proteinExistence type="inferred from homology"/>
<dbReference type="Gene3D" id="1.10.240.10">
    <property type="entry name" value="Tyrosyl-Transfer RNA Synthetase"/>
    <property type="match status" value="1"/>
</dbReference>
<evidence type="ECO:0000256" key="5">
    <source>
        <dbReference type="ARBA" id="ARBA00022598"/>
    </source>
</evidence>
<dbReference type="InterPro" id="IPR014729">
    <property type="entry name" value="Rossmann-like_a/b/a_fold"/>
</dbReference>
<evidence type="ECO:0000256" key="12">
    <source>
        <dbReference type="RuleBase" id="RU361234"/>
    </source>
</evidence>
<dbReference type="Proteomes" id="UP000278143">
    <property type="component" value="Unassembled WGS sequence"/>
</dbReference>
<evidence type="ECO:0000256" key="4">
    <source>
        <dbReference type="ARBA" id="ARBA00022490"/>
    </source>
</evidence>
<evidence type="ECO:0000313" key="14">
    <source>
        <dbReference type="EMBL" id="RKP23170.1"/>
    </source>
</evidence>
<evidence type="ECO:0000256" key="2">
    <source>
        <dbReference type="ARBA" id="ARBA00004496"/>
    </source>
</evidence>
<dbReference type="FunFam" id="3.40.50.620:FF:000040">
    <property type="entry name" value="Tyrosine--tRNA ligase"/>
    <property type="match status" value="1"/>
</dbReference>
<evidence type="ECO:0000256" key="1">
    <source>
        <dbReference type="ARBA" id="ARBA00004123"/>
    </source>
</evidence>
<gene>
    <name evidence="14" type="ORF">SYNPS1DRAFT_24844</name>
</gene>
<dbReference type="GO" id="GO:0005524">
    <property type="term" value="F:ATP binding"/>
    <property type="evidence" value="ECO:0007669"/>
    <property type="project" value="UniProtKB-KW"/>
</dbReference>
<keyword evidence="6 12" id="KW-0547">Nucleotide-binding</keyword>
<evidence type="ECO:0000313" key="15">
    <source>
        <dbReference type="Proteomes" id="UP000278143"/>
    </source>
</evidence>
<dbReference type="EC" id="6.1.1.1" evidence="12"/>
<feature type="compositionally biased region" description="Low complexity" evidence="13">
    <location>
        <begin position="374"/>
        <end position="384"/>
    </location>
</feature>
<dbReference type="GO" id="GO:0005737">
    <property type="term" value="C:cytoplasm"/>
    <property type="evidence" value="ECO:0007669"/>
    <property type="project" value="UniProtKB-SubCell"/>
</dbReference>
<keyword evidence="15" id="KW-1185">Reference proteome</keyword>
<dbReference type="InterPro" id="IPR002305">
    <property type="entry name" value="aa-tRNA-synth_Ic"/>
</dbReference>
<comment type="similarity">
    <text evidence="3 12">Belongs to the class-I aminoacyl-tRNA synthetase family.</text>
</comment>
<dbReference type="SUPFAM" id="SSF52374">
    <property type="entry name" value="Nucleotidylyl transferase"/>
    <property type="match status" value="1"/>
</dbReference>